<dbReference type="EMBL" id="GG692432">
    <property type="protein sequence ID" value="EER38034.1"/>
    <property type="molecule type" value="Genomic_DNA"/>
</dbReference>
<dbReference type="Proteomes" id="UP000002624">
    <property type="component" value="Unassembled WGS sequence"/>
</dbReference>
<evidence type="ECO:0000313" key="2">
    <source>
        <dbReference type="EMBL" id="EER38034.1"/>
    </source>
</evidence>
<evidence type="ECO:0000256" key="1">
    <source>
        <dbReference type="SAM" id="MobiDB-lite"/>
    </source>
</evidence>
<feature type="region of interest" description="Disordered" evidence="1">
    <location>
        <begin position="97"/>
        <end position="121"/>
    </location>
</feature>
<organism evidence="2 3">
    <name type="scientific">Ajellomyces capsulatus (strain H143)</name>
    <name type="common">Darling's disease fungus</name>
    <name type="synonym">Histoplasma capsulatum</name>
    <dbReference type="NCBI Taxonomy" id="544712"/>
    <lineage>
        <taxon>Eukaryota</taxon>
        <taxon>Fungi</taxon>
        <taxon>Dikarya</taxon>
        <taxon>Ascomycota</taxon>
        <taxon>Pezizomycotina</taxon>
        <taxon>Eurotiomycetes</taxon>
        <taxon>Eurotiomycetidae</taxon>
        <taxon>Onygenales</taxon>
        <taxon>Ajellomycetaceae</taxon>
        <taxon>Histoplasma</taxon>
    </lineage>
</organism>
<accession>C6HNI8</accession>
<dbReference type="VEuPathDB" id="FungiDB:HCDG_07769"/>
<name>C6HNI8_AJECH</name>
<sequence length="121" mass="13535">MHRSPHNSICGGTRTGVRVLLLHKASALGLDLFIIKRLAWWPLVGEILVVMYYHLLECGELLNPQNYLSAIVPPHGKPAGSHFEAWLESDLQEKAGSLTPQEADQQRKQLVTKRGPFSLEI</sequence>
<protein>
    <submittedName>
        <fullName evidence="2">Uncharacterized protein</fullName>
    </submittedName>
</protein>
<proteinExistence type="predicted"/>
<evidence type="ECO:0000313" key="3">
    <source>
        <dbReference type="Proteomes" id="UP000002624"/>
    </source>
</evidence>
<dbReference type="AlphaFoldDB" id="C6HNI8"/>
<dbReference type="HOGENOM" id="CLU_2037417_0_0_1"/>
<gene>
    <name evidence="2" type="ORF">HCDG_07769</name>
</gene>
<reference evidence="3" key="1">
    <citation type="submission" date="2009-05" db="EMBL/GenBank/DDBJ databases">
        <title>The genome sequence of Ajellomyces capsulatus strain H143.</title>
        <authorList>
            <person name="Champion M."/>
            <person name="Cuomo C.A."/>
            <person name="Ma L.-J."/>
            <person name="Henn M.R."/>
            <person name="Sil A."/>
            <person name="Goldman B."/>
            <person name="Young S.K."/>
            <person name="Kodira C.D."/>
            <person name="Zeng Q."/>
            <person name="Koehrsen M."/>
            <person name="Alvarado L."/>
            <person name="Berlin A.M."/>
            <person name="Borenstein D."/>
            <person name="Chen Z."/>
            <person name="Engels R."/>
            <person name="Freedman E."/>
            <person name="Gellesch M."/>
            <person name="Goldberg J."/>
            <person name="Griggs A."/>
            <person name="Gujja S."/>
            <person name="Heiman D.I."/>
            <person name="Hepburn T.A."/>
            <person name="Howarth C."/>
            <person name="Jen D."/>
            <person name="Larson L."/>
            <person name="Lewis B."/>
            <person name="Mehta T."/>
            <person name="Park D."/>
            <person name="Pearson M."/>
            <person name="Roberts A."/>
            <person name="Saif S."/>
            <person name="Shea T.D."/>
            <person name="Shenoy N."/>
            <person name="Sisk P."/>
            <person name="Stolte C."/>
            <person name="Sykes S."/>
            <person name="Walk T."/>
            <person name="White J."/>
            <person name="Yandava C."/>
            <person name="Klein B."/>
            <person name="McEwen J.G."/>
            <person name="Puccia R."/>
            <person name="Goldman G.H."/>
            <person name="Felipe M.S."/>
            <person name="Nino-Vega G."/>
            <person name="San-Blas G."/>
            <person name="Taylor J.W."/>
            <person name="Mendoza L."/>
            <person name="Galagan J.E."/>
            <person name="Nusbaum C."/>
            <person name="Birren B.W."/>
        </authorList>
    </citation>
    <scope>NUCLEOTIDE SEQUENCE [LARGE SCALE GENOMIC DNA]</scope>
    <source>
        <strain evidence="3">H143</strain>
    </source>
</reference>